<dbReference type="Pfam" id="PF13561">
    <property type="entry name" value="adh_short_C2"/>
    <property type="match status" value="1"/>
</dbReference>
<evidence type="ECO:0000313" key="4">
    <source>
        <dbReference type="Proteomes" id="UP000199341"/>
    </source>
</evidence>
<keyword evidence="4" id="KW-1185">Reference proteome</keyword>
<dbReference type="Gene3D" id="3.40.50.720">
    <property type="entry name" value="NAD(P)-binding Rossmann-like Domain"/>
    <property type="match status" value="1"/>
</dbReference>
<dbReference type="PRINTS" id="PR00080">
    <property type="entry name" value="SDRFAMILY"/>
</dbReference>
<evidence type="ECO:0000256" key="2">
    <source>
        <dbReference type="ARBA" id="ARBA00023002"/>
    </source>
</evidence>
<dbReference type="RefSeq" id="WP_093787263.1">
    <property type="nucleotide sequence ID" value="NZ_FNIE01000014.1"/>
</dbReference>
<keyword evidence="2" id="KW-0560">Oxidoreductase</keyword>
<dbReference type="EMBL" id="FNIE01000014">
    <property type="protein sequence ID" value="SDO92063.1"/>
    <property type="molecule type" value="Genomic_DNA"/>
</dbReference>
<proteinExistence type="inferred from homology"/>
<reference evidence="3 4" key="1">
    <citation type="submission" date="2016-10" db="EMBL/GenBank/DDBJ databases">
        <authorList>
            <person name="de Groot N.N."/>
        </authorList>
    </citation>
    <scope>NUCLEOTIDE SEQUENCE [LARGE SCALE GENOMIC DNA]</scope>
    <source>
        <strain evidence="3 4">CGMCC 4.2022</strain>
    </source>
</reference>
<accession>A0A1H0NHA2</accession>
<dbReference type="CDD" id="cd05233">
    <property type="entry name" value="SDR_c"/>
    <property type="match status" value="1"/>
</dbReference>
<evidence type="ECO:0000313" key="3">
    <source>
        <dbReference type="EMBL" id="SDO92063.1"/>
    </source>
</evidence>
<dbReference type="GO" id="GO:0016491">
    <property type="term" value="F:oxidoreductase activity"/>
    <property type="evidence" value="ECO:0007669"/>
    <property type="project" value="UniProtKB-KW"/>
</dbReference>
<name>A0A1H0NHA2_9ACTN</name>
<protein>
    <submittedName>
        <fullName evidence="3">NAD(P)-dependent dehydrogenase, short-chain alcohol dehydrogenase family</fullName>
    </submittedName>
</protein>
<gene>
    <name evidence="3" type="ORF">SAMN05216259_11467</name>
</gene>
<dbReference type="OrthoDB" id="3571370at2"/>
<dbReference type="PRINTS" id="PR00081">
    <property type="entry name" value="GDHRDH"/>
</dbReference>
<dbReference type="InterPro" id="IPR002347">
    <property type="entry name" value="SDR_fam"/>
</dbReference>
<organism evidence="3 4">
    <name type="scientific">Actinacidiphila guanduensis</name>
    <dbReference type="NCBI Taxonomy" id="310781"/>
    <lineage>
        <taxon>Bacteria</taxon>
        <taxon>Bacillati</taxon>
        <taxon>Actinomycetota</taxon>
        <taxon>Actinomycetes</taxon>
        <taxon>Kitasatosporales</taxon>
        <taxon>Streptomycetaceae</taxon>
        <taxon>Actinacidiphila</taxon>
    </lineage>
</organism>
<dbReference type="PANTHER" id="PTHR43639:SF1">
    <property type="entry name" value="SHORT-CHAIN DEHYDROGENASE_REDUCTASE FAMILY PROTEIN"/>
    <property type="match status" value="1"/>
</dbReference>
<dbReference type="SUPFAM" id="SSF51735">
    <property type="entry name" value="NAD(P)-binding Rossmann-fold domains"/>
    <property type="match status" value="1"/>
</dbReference>
<dbReference type="AlphaFoldDB" id="A0A1H0NHA2"/>
<dbReference type="STRING" id="310781.SAMN05216259_11467"/>
<dbReference type="PANTHER" id="PTHR43639">
    <property type="entry name" value="OXIDOREDUCTASE, SHORT-CHAIN DEHYDROGENASE/REDUCTASE FAMILY (AFU_ORTHOLOGUE AFUA_5G02870)"/>
    <property type="match status" value="1"/>
</dbReference>
<comment type="similarity">
    <text evidence="1">Belongs to the short-chain dehydrogenases/reductases (SDR) family.</text>
</comment>
<dbReference type="Proteomes" id="UP000199341">
    <property type="component" value="Unassembled WGS sequence"/>
</dbReference>
<sequence length="246" mass="26056">MADRKIALVTGAGRGLGMGMAQHLRRSGVAVLGTYFTSERAAAEATGPDLVFCRLDVTQIDTFADFVTTVRSTLRKSFGVETFDYLVNNAGIGTYAPYATTTPDQFDELVRINLKAPFFLTQALLPLINEGGRVLNVSTALTRGVVPGMSAYAATKGAIEVLTRYQAVELAERSIRVNTLMGGAVLTDFGGGIMRSPEVQQLAARTIAQGRIATSDDITAAVPAILSDAFQWTTGAIIDLSGGQSL</sequence>
<dbReference type="InterPro" id="IPR036291">
    <property type="entry name" value="NAD(P)-bd_dom_sf"/>
</dbReference>
<evidence type="ECO:0000256" key="1">
    <source>
        <dbReference type="ARBA" id="ARBA00006484"/>
    </source>
</evidence>